<dbReference type="EMBL" id="JAFNEN010000415">
    <property type="protein sequence ID" value="KAG8183484.1"/>
    <property type="molecule type" value="Genomic_DNA"/>
</dbReference>
<keyword evidence="3" id="KW-1185">Reference proteome</keyword>
<feature type="region of interest" description="Disordered" evidence="1">
    <location>
        <begin position="97"/>
        <end position="116"/>
    </location>
</feature>
<gene>
    <name evidence="2" type="ORF">JTE90_001051</name>
</gene>
<protein>
    <submittedName>
        <fullName evidence="2">Uncharacterized protein</fullName>
    </submittedName>
</protein>
<accession>A0AAV6UGZ9</accession>
<sequence length="822" mass="94458">MRFFRSSYDVDIFPANMATKLQFYALLFIAAAASSFTLIHAEESTKSEDHADQENSVSEVTTTQKDDSKEKRSQEEIMFGNQQNKPNGLVDDLMAMSEDEGEGSPSNDKSNDSQGTQSFNIAGIVLPLDEPAKEDSQNQDASQNANMIDANQDPWFKVMPASSNAVQYRDPYTYSGGLYDQEDQYRRKRQLMGGPRQRRRRSLRSSLGQMIQKRGIRMPRRSMRLKRNVDVGDLLGLMGNDRYYGNDEQVTPRIFSGRAQAVVGKRRVPGQFSGYPETPAPEYRYPYVFQHRGEGILSPDNEMEENSDALEGENMEDVDNLMLLPPNSRYADAGLPYGSRDELQEDIQKWLNRHTVPSPAYRVQRRSAPYFYPIDYRYMPLPGYKKRSAFRGNHPSSRFSGGDDGEGDSGCAGLPRQVLVRDRFHASLVCRDWSVAFDCPTLWKEIDLIFRGDMVEDSRKALKFAKKHAPSVKILKMQFLRNNESRLPEVLNNIQLLFEYLFSSRLHSFELETFPGPHQASLQSSYQATAKAFKAFIGNQTDLQNLSIYHSLFPEKFGLGVLTEFAKTNKLLKELKLIHFFEEDVEVYGSPIFQHFLKSFPNLRSLRVSYQCISDEIIGNLCDNSENSNLQELSVLCSFKETLRQRISNQSWCMLRRSFPDISICFEMVEVVTRLQFESLALPGTQLNVFSYKCGFTLQTEQNLRRQGVSIIQYLTHNFSNYLRNIRLDFGFVGIPSLEQAILRLLWNCKRLSKIVLSGVLQPVVAKRVCELALQRESEITEINLKFFFTNIDSMHDMNRLQDYKRQLQEKAVNFYFNLLIS</sequence>
<evidence type="ECO:0000313" key="2">
    <source>
        <dbReference type="EMBL" id="KAG8183484.1"/>
    </source>
</evidence>
<reference evidence="2 3" key="1">
    <citation type="journal article" date="2022" name="Nat. Ecol. Evol.">
        <title>A masculinizing supergene underlies an exaggerated male reproductive morph in a spider.</title>
        <authorList>
            <person name="Hendrickx F."/>
            <person name="De Corte Z."/>
            <person name="Sonet G."/>
            <person name="Van Belleghem S.M."/>
            <person name="Kostlbacher S."/>
            <person name="Vangestel C."/>
        </authorList>
    </citation>
    <scope>NUCLEOTIDE SEQUENCE [LARGE SCALE GENOMIC DNA]</scope>
    <source>
        <strain evidence="2">W744_W776</strain>
    </source>
</reference>
<evidence type="ECO:0000313" key="3">
    <source>
        <dbReference type="Proteomes" id="UP000827092"/>
    </source>
</evidence>
<evidence type="ECO:0000256" key="1">
    <source>
        <dbReference type="SAM" id="MobiDB-lite"/>
    </source>
</evidence>
<feature type="region of interest" description="Disordered" evidence="1">
    <location>
        <begin position="44"/>
        <end position="89"/>
    </location>
</feature>
<dbReference type="AlphaFoldDB" id="A0AAV6UGZ9"/>
<feature type="compositionally biased region" description="Polar residues" evidence="1">
    <location>
        <begin position="104"/>
        <end position="116"/>
    </location>
</feature>
<dbReference type="SUPFAM" id="SSF52047">
    <property type="entry name" value="RNI-like"/>
    <property type="match status" value="1"/>
</dbReference>
<feature type="compositionally biased region" description="Polar residues" evidence="1">
    <location>
        <begin position="54"/>
        <end position="63"/>
    </location>
</feature>
<dbReference type="Proteomes" id="UP000827092">
    <property type="component" value="Unassembled WGS sequence"/>
</dbReference>
<proteinExistence type="predicted"/>
<name>A0AAV6UGZ9_9ARAC</name>
<dbReference type="InterPro" id="IPR032675">
    <property type="entry name" value="LRR_dom_sf"/>
</dbReference>
<comment type="caution">
    <text evidence="2">The sequence shown here is derived from an EMBL/GenBank/DDBJ whole genome shotgun (WGS) entry which is preliminary data.</text>
</comment>
<feature type="compositionally biased region" description="Basic and acidic residues" evidence="1">
    <location>
        <begin position="44"/>
        <end position="53"/>
    </location>
</feature>
<feature type="compositionally biased region" description="Basic and acidic residues" evidence="1">
    <location>
        <begin position="64"/>
        <end position="75"/>
    </location>
</feature>
<dbReference type="Gene3D" id="3.80.10.10">
    <property type="entry name" value="Ribonuclease Inhibitor"/>
    <property type="match status" value="1"/>
</dbReference>
<organism evidence="2 3">
    <name type="scientific">Oedothorax gibbosus</name>
    <dbReference type="NCBI Taxonomy" id="931172"/>
    <lineage>
        <taxon>Eukaryota</taxon>
        <taxon>Metazoa</taxon>
        <taxon>Ecdysozoa</taxon>
        <taxon>Arthropoda</taxon>
        <taxon>Chelicerata</taxon>
        <taxon>Arachnida</taxon>
        <taxon>Araneae</taxon>
        <taxon>Araneomorphae</taxon>
        <taxon>Entelegynae</taxon>
        <taxon>Araneoidea</taxon>
        <taxon>Linyphiidae</taxon>
        <taxon>Erigoninae</taxon>
        <taxon>Oedothorax</taxon>
    </lineage>
</organism>